<gene>
    <name evidence="3" type="ORF">PARC_a3032</name>
</gene>
<dbReference type="InterPro" id="IPR031583">
    <property type="entry name" value="PelD_GGDEF"/>
</dbReference>
<dbReference type="InterPro" id="IPR029016">
    <property type="entry name" value="GAF-like_dom_sf"/>
</dbReference>
<reference evidence="3 4" key="1">
    <citation type="journal article" date="2012" name="J. Bacteriol.">
        <title>Genome sequences of type strains of seven species of the marine bacterium Pseudoalteromonas.</title>
        <authorList>
            <person name="Xie B.B."/>
            <person name="Shu Y.L."/>
            <person name="Qin Q.L."/>
            <person name="Rong J.C."/>
            <person name="Zhang X.Y."/>
            <person name="Chen X.L."/>
            <person name="Shi M."/>
            <person name="He H.L."/>
            <person name="Zhou B.C."/>
            <person name="Zhang Y.Z."/>
        </authorList>
    </citation>
    <scope>NUCLEOTIDE SEQUENCE [LARGE SCALE GENOMIC DNA]</scope>
    <source>
        <strain evidence="3 4">A 37-1-2</strain>
    </source>
</reference>
<dbReference type="Gene3D" id="3.30.450.40">
    <property type="match status" value="1"/>
</dbReference>
<keyword evidence="1" id="KW-0472">Membrane</keyword>
<feature type="transmembrane region" description="Helical" evidence="1">
    <location>
        <begin position="16"/>
        <end position="34"/>
    </location>
</feature>
<keyword evidence="1" id="KW-0812">Transmembrane</keyword>
<accession>A0A290S5T7</accession>
<evidence type="ECO:0000256" key="1">
    <source>
        <dbReference type="SAM" id="Phobius"/>
    </source>
</evidence>
<dbReference type="AlphaFoldDB" id="A0A290S5T7"/>
<evidence type="ECO:0000313" key="3">
    <source>
        <dbReference type="EMBL" id="ATC87456.1"/>
    </source>
</evidence>
<dbReference type="SUPFAM" id="SSF55781">
    <property type="entry name" value="GAF domain-like"/>
    <property type="match status" value="1"/>
</dbReference>
<protein>
    <recommendedName>
        <fullName evidence="2">PelD GGDEF domain-containing protein</fullName>
    </recommendedName>
</protein>
<keyword evidence="1" id="KW-1133">Transmembrane helix</keyword>
<dbReference type="Gene3D" id="3.30.70.2880">
    <property type="match status" value="1"/>
</dbReference>
<evidence type="ECO:0000259" key="2">
    <source>
        <dbReference type="Pfam" id="PF16963"/>
    </source>
</evidence>
<dbReference type="RefSeq" id="WP_007584806.1">
    <property type="nucleotide sequence ID" value="NZ_CP011025.1"/>
</dbReference>
<organism evidence="3 4">
    <name type="scientific">Pseudoalteromonas arctica A 37-1-2</name>
    <dbReference type="NCBI Taxonomy" id="1117313"/>
    <lineage>
        <taxon>Bacteria</taxon>
        <taxon>Pseudomonadati</taxon>
        <taxon>Pseudomonadota</taxon>
        <taxon>Gammaproteobacteria</taxon>
        <taxon>Alteromonadales</taxon>
        <taxon>Pseudoalteromonadaceae</taxon>
        <taxon>Pseudoalteromonas</taxon>
    </lineage>
</organism>
<feature type="domain" description="PelD GGDEF" evidence="2">
    <location>
        <begin position="316"/>
        <end position="414"/>
    </location>
</feature>
<dbReference type="OrthoDB" id="5442761at2"/>
<feature type="transmembrane region" description="Helical" evidence="1">
    <location>
        <begin position="91"/>
        <end position="109"/>
    </location>
</feature>
<feature type="transmembrane region" description="Helical" evidence="1">
    <location>
        <begin position="65"/>
        <end position="85"/>
    </location>
</feature>
<dbReference type="EMBL" id="CP011025">
    <property type="protein sequence ID" value="ATC87456.1"/>
    <property type="molecule type" value="Genomic_DNA"/>
</dbReference>
<name>A0A290S5T7_9GAMM</name>
<dbReference type="KEGG" id="part:PARC_a3032"/>
<dbReference type="Proteomes" id="UP000016505">
    <property type="component" value="Chromosome I"/>
</dbReference>
<sequence>MKTHFLRPRDVPELQIWAEVFIFTALALGLPVLFNAEDPFWTEGGFSWPVLGPLLVSLRYGFSKGFISILCLLVGQLFLLQANILSPQSDFNINAMIGYIIVIMITGEFRDVWERTNQQQSIQLEYVTDRLETFTRQYHLINSSHDRIEQMLAGHTLSLRESLQAVRTSIGLLKERRLDSAAQKIIDLFVEYGLLERAGLYKVENDTVLEPPLASIGQMGQIAENDPLILAMIEEKELVSVKDAKTALGISKYHMAIPLIDVNNTIYGAILVERVQFFALKNTTLTLLAVMAGHIGDLLRHEITNPVMTYEESPYFIRQVKRANKEAKRYNIPSQLLKIKANNITDKSTQLMSYLSEARRGLDIYLYDNQNQVLLLLMPLADELEKAGFIARMNTWCKERTGNTLAELDIVIEQQLALPISSDDIKRLVSLS</sequence>
<dbReference type="InterPro" id="IPR038367">
    <property type="entry name" value="PelD_GGDEF_sf"/>
</dbReference>
<evidence type="ECO:0000313" key="4">
    <source>
        <dbReference type="Proteomes" id="UP000016505"/>
    </source>
</evidence>
<proteinExistence type="predicted"/>
<dbReference type="Pfam" id="PF16963">
    <property type="entry name" value="PelD_GGDEF"/>
    <property type="match status" value="1"/>
</dbReference>